<keyword evidence="10" id="KW-1185">Reference proteome</keyword>
<dbReference type="Gene3D" id="3.30.2090.10">
    <property type="entry name" value="Multidrug efflux transporter AcrB TolC docking domain, DN and DC subdomains"/>
    <property type="match status" value="2"/>
</dbReference>
<dbReference type="InterPro" id="IPR027463">
    <property type="entry name" value="AcrB_DN_DC_subdom"/>
</dbReference>
<dbReference type="EMBL" id="CP089982">
    <property type="protein sequence ID" value="WXA96539.1"/>
    <property type="molecule type" value="Genomic_DNA"/>
</dbReference>
<evidence type="ECO:0000256" key="1">
    <source>
        <dbReference type="ARBA" id="ARBA00004651"/>
    </source>
</evidence>
<dbReference type="Gene3D" id="3.30.70.1320">
    <property type="entry name" value="Multidrug efflux transporter AcrB pore domain like"/>
    <property type="match status" value="1"/>
</dbReference>
<dbReference type="Gene3D" id="3.30.70.1430">
    <property type="entry name" value="Multidrug efflux transporter AcrB pore domain"/>
    <property type="match status" value="2"/>
</dbReference>
<dbReference type="InterPro" id="IPR004763">
    <property type="entry name" value="CusA-like"/>
</dbReference>
<keyword evidence="5 8" id="KW-0812">Transmembrane</keyword>
<sequence length="1024" mass="110643">MINRLVAICLQKRWLMLAVFAMVAIFGYYSFTTLAIEAYPDIADTTAQVITQYPGHAAEEVEEQITVPIERELNGIPGLHVMRSRSTFGLSLITLVFRDGVEDYWARTRIRERVSGVELPEGATPTLDPLTSPTGEIFRYVLQGPSHSQRELKELQQWLVIPTIKQVFGVADVTNFGGETTQFQLALDPARLAQYGLGLSQVVDAIKANNANAGGSVLVRGDQAAVVRGIGLVRNLDDLGNVVVSESHGTPVFVRNLGTLKLGALTRNGIAGRDEDADVITGIVLLLRGVNPSVALDGIHEKVDALNNGLLPPDVKVVPYLDRTDLVHTTLSTVSHTLLEGMGLVIIVLMLFLGSVRSALIVALTIPLSLLIAFILMATTDIPANLLSLGAIDFGVIVDGAVVVLENMLRKREEDSTSILTLDDAREAASQVARPMFFATVIIVTAYLPLFAFQRVEKKLFTPMAYTIGYALAGAALCALALIPGLAYGVLRKPRKVFHNPVLTRLGHAYERYLGVLVRRPWASIVPGICALGLGVVLSLVIGREFLPQLDEGSIWLQVTLPPGISLQKASDMASEIRLATKEFPEVTKVVTQLGRNDDGTDSWTPSHIEASVGLRPYATWAHGKTKHDLIVQLSERYEKIPGVVVGFSQPMIDGVNDKIAGAHSELVIKVFGKDFAEMRRIAEGIVEVLKATPGSADVSIDQEPPLPQLQILVDREAAARVGVNVTDIADLIEIGIGGRPVGQIFQGERRYDITARFIEPVRNSEETIGNLTLSAPASGARIPLSQVASIGFRTGESTITREGNGRHLTVKLNLRGRDLASFLEDAHQRIDRDVKFDRQLYKVKWGGQFENQQRAQARLAIIVPLALGLIFLLLYGAFGTLRHAAMILASVPLALVGGMIALLLRGMTLNVSSAVGFIALFGVAVQNGVIMVSNLNHMKEKLSLGEAVIHGAKDRLRPVLMTATVATLGLLPAALARGIGSDVQRPLATVVVGGLVTATVLTLLVLPALYYVVERRVSGRSET</sequence>
<evidence type="ECO:0000256" key="3">
    <source>
        <dbReference type="ARBA" id="ARBA00022448"/>
    </source>
</evidence>
<evidence type="ECO:0000256" key="8">
    <source>
        <dbReference type="SAM" id="Phobius"/>
    </source>
</evidence>
<dbReference type="SUPFAM" id="SSF82866">
    <property type="entry name" value="Multidrug efflux transporter AcrB transmembrane domain"/>
    <property type="match status" value="2"/>
</dbReference>
<dbReference type="PANTHER" id="PTHR32063">
    <property type="match status" value="1"/>
</dbReference>
<dbReference type="Gene3D" id="1.20.1640.10">
    <property type="entry name" value="Multidrug efflux transporter AcrB transmembrane domain"/>
    <property type="match status" value="2"/>
</dbReference>
<dbReference type="Proteomes" id="UP001379533">
    <property type="component" value="Chromosome"/>
</dbReference>
<feature type="transmembrane region" description="Helical" evidence="8">
    <location>
        <begin position="468"/>
        <end position="491"/>
    </location>
</feature>
<dbReference type="Pfam" id="PF00873">
    <property type="entry name" value="ACR_tran"/>
    <property type="match status" value="1"/>
</dbReference>
<accession>A0ABZ2KD74</accession>
<keyword evidence="4" id="KW-1003">Cell membrane</keyword>
<feature type="transmembrane region" description="Helical" evidence="8">
    <location>
        <begin position="522"/>
        <end position="542"/>
    </location>
</feature>
<keyword evidence="6 8" id="KW-1133">Transmembrane helix</keyword>
<protein>
    <submittedName>
        <fullName evidence="9">CusA/CzcA family heavy metal efflux RND transporter</fullName>
    </submittedName>
</protein>
<evidence type="ECO:0000313" key="9">
    <source>
        <dbReference type="EMBL" id="WXA96539.1"/>
    </source>
</evidence>
<organism evidence="9 10">
    <name type="scientific">Pendulispora brunnea</name>
    <dbReference type="NCBI Taxonomy" id="2905690"/>
    <lineage>
        <taxon>Bacteria</taxon>
        <taxon>Pseudomonadati</taxon>
        <taxon>Myxococcota</taxon>
        <taxon>Myxococcia</taxon>
        <taxon>Myxococcales</taxon>
        <taxon>Sorangiineae</taxon>
        <taxon>Pendulisporaceae</taxon>
        <taxon>Pendulispora</taxon>
    </lineage>
</organism>
<evidence type="ECO:0000256" key="5">
    <source>
        <dbReference type="ARBA" id="ARBA00022692"/>
    </source>
</evidence>
<keyword evidence="3" id="KW-0813">Transport</keyword>
<dbReference type="NCBIfam" id="TIGR00914">
    <property type="entry name" value="2A0601"/>
    <property type="match status" value="1"/>
</dbReference>
<feature type="transmembrane region" description="Helical" evidence="8">
    <location>
        <begin position="957"/>
        <end position="976"/>
    </location>
</feature>
<reference evidence="9 10" key="1">
    <citation type="submission" date="2021-12" db="EMBL/GenBank/DDBJ databases">
        <title>Discovery of the Pendulisporaceae a myxobacterial family with distinct sporulation behavior and unique specialized metabolism.</title>
        <authorList>
            <person name="Garcia R."/>
            <person name="Popoff A."/>
            <person name="Bader C.D."/>
            <person name="Loehr J."/>
            <person name="Walesch S."/>
            <person name="Walt C."/>
            <person name="Boldt J."/>
            <person name="Bunk B."/>
            <person name="Haeckl F.J.F.P.J."/>
            <person name="Gunesch A.P."/>
            <person name="Birkelbach J."/>
            <person name="Nuebel U."/>
            <person name="Pietschmann T."/>
            <person name="Bach T."/>
            <person name="Mueller R."/>
        </authorList>
    </citation>
    <scope>NUCLEOTIDE SEQUENCE [LARGE SCALE GENOMIC DNA]</scope>
    <source>
        <strain evidence="9 10">MSr12523</strain>
    </source>
</reference>
<dbReference type="SUPFAM" id="SSF82693">
    <property type="entry name" value="Multidrug efflux transporter AcrB pore domain, PN1, PN2, PC1 and PC2 subdomains"/>
    <property type="match status" value="3"/>
</dbReference>
<comment type="similarity">
    <text evidence="2">Belongs to the resistance-nodulation-cell division (RND) (TC 2.A.6) family.</text>
</comment>
<feature type="transmembrane region" description="Helical" evidence="8">
    <location>
        <begin position="436"/>
        <end position="456"/>
    </location>
</feature>
<keyword evidence="7 8" id="KW-0472">Membrane</keyword>
<dbReference type="Gene3D" id="3.30.70.1440">
    <property type="entry name" value="Multidrug efflux transporter AcrB pore domain"/>
    <property type="match status" value="1"/>
</dbReference>
<feature type="transmembrane region" description="Helical" evidence="8">
    <location>
        <begin position="988"/>
        <end position="1014"/>
    </location>
</feature>
<feature type="transmembrane region" description="Helical" evidence="8">
    <location>
        <begin position="915"/>
        <end position="936"/>
    </location>
</feature>
<dbReference type="RefSeq" id="WP_394847155.1">
    <property type="nucleotide sequence ID" value="NZ_CP089982.1"/>
</dbReference>
<feature type="transmembrane region" description="Helical" evidence="8">
    <location>
        <begin position="886"/>
        <end position="909"/>
    </location>
</feature>
<evidence type="ECO:0000256" key="6">
    <source>
        <dbReference type="ARBA" id="ARBA00022989"/>
    </source>
</evidence>
<evidence type="ECO:0000256" key="2">
    <source>
        <dbReference type="ARBA" id="ARBA00010942"/>
    </source>
</evidence>
<feature type="transmembrane region" description="Helical" evidence="8">
    <location>
        <begin position="386"/>
        <end position="405"/>
    </location>
</feature>
<proteinExistence type="inferred from homology"/>
<feature type="transmembrane region" description="Helical" evidence="8">
    <location>
        <begin position="360"/>
        <end position="380"/>
    </location>
</feature>
<feature type="transmembrane region" description="Helical" evidence="8">
    <location>
        <begin position="860"/>
        <end position="879"/>
    </location>
</feature>
<evidence type="ECO:0000256" key="7">
    <source>
        <dbReference type="ARBA" id="ARBA00023136"/>
    </source>
</evidence>
<dbReference type="PRINTS" id="PR00702">
    <property type="entry name" value="ACRIFLAVINRP"/>
</dbReference>
<comment type="subcellular location">
    <subcellularLocation>
        <location evidence="1">Cell membrane</location>
        <topology evidence="1">Multi-pass membrane protein</topology>
    </subcellularLocation>
</comment>
<dbReference type="PANTHER" id="PTHR32063:SF17">
    <property type="entry name" value="CATION EFFLUX SYSTEM PROTEIN"/>
    <property type="match status" value="1"/>
</dbReference>
<name>A0ABZ2KD74_9BACT</name>
<evidence type="ECO:0000256" key="4">
    <source>
        <dbReference type="ARBA" id="ARBA00022475"/>
    </source>
</evidence>
<dbReference type="InterPro" id="IPR001036">
    <property type="entry name" value="Acrflvin-R"/>
</dbReference>
<gene>
    <name evidence="9" type="ORF">LZC95_06755</name>
</gene>
<feature type="transmembrane region" description="Helical" evidence="8">
    <location>
        <begin position="334"/>
        <end position="353"/>
    </location>
</feature>
<evidence type="ECO:0000313" key="10">
    <source>
        <dbReference type="Proteomes" id="UP001379533"/>
    </source>
</evidence>
<feature type="transmembrane region" description="Helical" evidence="8">
    <location>
        <begin position="14"/>
        <end position="31"/>
    </location>
</feature>
<dbReference type="SUPFAM" id="SSF82714">
    <property type="entry name" value="Multidrug efflux transporter AcrB TolC docking domain, DN and DC subdomains"/>
    <property type="match status" value="2"/>
</dbReference>